<name>A0A9P9FV77_FUSRE</name>
<dbReference type="Proteomes" id="UP000720189">
    <property type="component" value="Unassembled WGS sequence"/>
</dbReference>
<evidence type="ECO:0000313" key="2">
    <source>
        <dbReference type="Proteomes" id="UP000720189"/>
    </source>
</evidence>
<organism evidence="1 2">
    <name type="scientific">Fusarium redolens</name>
    <dbReference type="NCBI Taxonomy" id="48865"/>
    <lineage>
        <taxon>Eukaryota</taxon>
        <taxon>Fungi</taxon>
        <taxon>Dikarya</taxon>
        <taxon>Ascomycota</taxon>
        <taxon>Pezizomycotina</taxon>
        <taxon>Sordariomycetes</taxon>
        <taxon>Hypocreomycetidae</taxon>
        <taxon>Hypocreales</taxon>
        <taxon>Nectriaceae</taxon>
        <taxon>Fusarium</taxon>
        <taxon>Fusarium redolens species complex</taxon>
    </lineage>
</organism>
<reference evidence="1" key="1">
    <citation type="journal article" date="2021" name="Nat. Commun.">
        <title>Genetic determinants of endophytism in the Arabidopsis root mycobiome.</title>
        <authorList>
            <person name="Mesny F."/>
            <person name="Miyauchi S."/>
            <person name="Thiergart T."/>
            <person name="Pickel B."/>
            <person name="Atanasova L."/>
            <person name="Karlsson M."/>
            <person name="Huettel B."/>
            <person name="Barry K.W."/>
            <person name="Haridas S."/>
            <person name="Chen C."/>
            <person name="Bauer D."/>
            <person name="Andreopoulos W."/>
            <person name="Pangilinan J."/>
            <person name="LaButti K."/>
            <person name="Riley R."/>
            <person name="Lipzen A."/>
            <person name="Clum A."/>
            <person name="Drula E."/>
            <person name="Henrissat B."/>
            <person name="Kohler A."/>
            <person name="Grigoriev I.V."/>
            <person name="Martin F.M."/>
            <person name="Hacquard S."/>
        </authorList>
    </citation>
    <scope>NUCLEOTIDE SEQUENCE</scope>
    <source>
        <strain evidence="1">MPI-CAGE-AT-0023</strain>
    </source>
</reference>
<dbReference type="AlphaFoldDB" id="A0A9P9FV77"/>
<sequence length="74" mass="8710">MTFFNSRIRFVVRVRDFGVLAVWMLVRLGVPCRGFRAVIKLEDKNFRCDPGRTDLSTDGHHARLQKTGLEFNWR</sequence>
<comment type="caution">
    <text evidence="1">The sequence shown here is derived from an EMBL/GenBank/DDBJ whole genome shotgun (WGS) entry which is preliminary data.</text>
</comment>
<evidence type="ECO:0000313" key="1">
    <source>
        <dbReference type="EMBL" id="KAH7210728.1"/>
    </source>
</evidence>
<accession>A0A9P9FV77</accession>
<gene>
    <name evidence="1" type="ORF">BKA55DRAFT_585992</name>
</gene>
<keyword evidence="2" id="KW-1185">Reference proteome</keyword>
<dbReference type="EMBL" id="JAGMUX010000032">
    <property type="protein sequence ID" value="KAH7210728.1"/>
    <property type="molecule type" value="Genomic_DNA"/>
</dbReference>
<proteinExistence type="predicted"/>
<protein>
    <submittedName>
        <fullName evidence="1">Uncharacterized protein</fullName>
    </submittedName>
</protein>
<dbReference type="GeneID" id="70224465"/>
<dbReference type="RefSeq" id="XP_046041499.1">
    <property type="nucleotide sequence ID" value="XM_046194511.1"/>
</dbReference>